<feature type="non-terminal residue" evidence="4">
    <location>
        <position position="1"/>
    </location>
</feature>
<evidence type="ECO:0000256" key="1">
    <source>
        <dbReference type="ARBA" id="ARBA00022614"/>
    </source>
</evidence>
<dbReference type="EMBL" id="AMQN01004527">
    <property type="status" value="NOT_ANNOTATED_CDS"/>
    <property type="molecule type" value="Genomic_DNA"/>
</dbReference>
<dbReference type="STRING" id="283909.R7VAA7"/>
<dbReference type="SUPFAM" id="SSF52058">
    <property type="entry name" value="L domain-like"/>
    <property type="match status" value="1"/>
</dbReference>
<reference evidence="4 6" key="2">
    <citation type="journal article" date="2013" name="Nature">
        <title>Insights into bilaterian evolution from three spiralian genomes.</title>
        <authorList>
            <person name="Simakov O."/>
            <person name="Marletaz F."/>
            <person name="Cho S.J."/>
            <person name="Edsinger-Gonzales E."/>
            <person name="Havlak P."/>
            <person name="Hellsten U."/>
            <person name="Kuo D.H."/>
            <person name="Larsson T."/>
            <person name="Lv J."/>
            <person name="Arendt D."/>
            <person name="Savage R."/>
            <person name="Osoegawa K."/>
            <person name="de Jong P."/>
            <person name="Grimwood J."/>
            <person name="Chapman J.A."/>
            <person name="Shapiro H."/>
            <person name="Aerts A."/>
            <person name="Otillar R.P."/>
            <person name="Terry A.Y."/>
            <person name="Boore J.L."/>
            <person name="Grigoriev I.V."/>
            <person name="Lindberg D.R."/>
            <person name="Seaver E.C."/>
            <person name="Weisblat D.A."/>
            <person name="Putnam N.H."/>
            <person name="Rokhsar D.S."/>
        </authorList>
    </citation>
    <scope>NUCLEOTIDE SEQUENCE</scope>
    <source>
        <strain evidence="4 6">I ESC-2004</strain>
    </source>
</reference>
<evidence type="ECO:0000313" key="6">
    <source>
        <dbReference type="Proteomes" id="UP000014760"/>
    </source>
</evidence>
<dbReference type="OrthoDB" id="676979at2759"/>
<dbReference type="InterPro" id="IPR003591">
    <property type="entry name" value="Leu-rich_rpt_typical-subtyp"/>
</dbReference>
<evidence type="ECO:0000256" key="2">
    <source>
        <dbReference type="ARBA" id="ARBA00022729"/>
    </source>
</evidence>
<feature type="non-terminal residue" evidence="4">
    <location>
        <position position="151"/>
    </location>
</feature>
<dbReference type="PRINTS" id="PR00019">
    <property type="entry name" value="LEURICHRPT"/>
</dbReference>
<dbReference type="PANTHER" id="PTHR24369:SF210">
    <property type="entry name" value="CHAOPTIN-RELATED"/>
    <property type="match status" value="1"/>
</dbReference>
<dbReference type="InterPro" id="IPR032675">
    <property type="entry name" value="LRR_dom_sf"/>
</dbReference>
<sequence>CPANCTCDQSTKSISCTNQVRVPPNLPAFTRSLYLSHNWITGISNNSFINLLNLTVLGLSDNEMTSIETGAFKGFRGSVNLKMLHLKSLFIANIEGLFYGLTSLETLSLSNNRISVVNITAFPRTLLKNLDRLNLSGNPFECSCALLWFVD</sequence>
<proteinExistence type="predicted"/>
<dbReference type="Proteomes" id="UP000014760">
    <property type="component" value="Unassembled WGS sequence"/>
</dbReference>
<dbReference type="PANTHER" id="PTHR24369">
    <property type="entry name" value="ANTIGEN BSP, PUTATIVE-RELATED"/>
    <property type="match status" value="1"/>
</dbReference>
<dbReference type="InterPro" id="IPR050541">
    <property type="entry name" value="LRR_TM_domain-containing"/>
</dbReference>
<reference evidence="5" key="3">
    <citation type="submission" date="2015-06" db="UniProtKB">
        <authorList>
            <consortium name="EnsemblMetazoa"/>
        </authorList>
    </citation>
    <scope>IDENTIFICATION</scope>
</reference>
<dbReference type="EMBL" id="KB293746">
    <property type="protein sequence ID" value="ELU15549.1"/>
    <property type="molecule type" value="Genomic_DNA"/>
</dbReference>
<accession>R7VAA7</accession>
<gene>
    <name evidence="4" type="ORF">CAPTEDRAFT_66563</name>
</gene>
<dbReference type="HOGENOM" id="CLU_000288_18_10_1"/>
<dbReference type="EnsemblMetazoa" id="CapteT66563">
    <property type="protein sequence ID" value="CapteP66563"/>
    <property type="gene ID" value="CapteG66563"/>
</dbReference>
<name>R7VAA7_CAPTE</name>
<dbReference type="Pfam" id="PF00560">
    <property type="entry name" value="LRR_1"/>
    <property type="match status" value="1"/>
</dbReference>
<protein>
    <recommendedName>
        <fullName evidence="7">LRRNT domain-containing protein</fullName>
    </recommendedName>
</protein>
<dbReference type="Gene3D" id="3.80.10.10">
    <property type="entry name" value="Ribonuclease Inhibitor"/>
    <property type="match status" value="2"/>
</dbReference>
<keyword evidence="2" id="KW-0732">Signal</keyword>
<keyword evidence="1" id="KW-0433">Leucine-rich repeat</keyword>
<dbReference type="OMA" id="HSTVICK"/>
<keyword evidence="3" id="KW-0677">Repeat</keyword>
<reference evidence="6" key="1">
    <citation type="submission" date="2012-12" db="EMBL/GenBank/DDBJ databases">
        <authorList>
            <person name="Hellsten U."/>
            <person name="Grimwood J."/>
            <person name="Chapman J.A."/>
            <person name="Shapiro H."/>
            <person name="Aerts A."/>
            <person name="Otillar R.P."/>
            <person name="Terry A.Y."/>
            <person name="Boore J.L."/>
            <person name="Simakov O."/>
            <person name="Marletaz F."/>
            <person name="Cho S.-J."/>
            <person name="Edsinger-Gonzales E."/>
            <person name="Havlak P."/>
            <person name="Kuo D.-H."/>
            <person name="Larsson T."/>
            <person name="Lv J."/>
            <person name="Arendt D."/>
            <person name="Savage R."/>
            <person name="Osoegawa K."/>
            <person name="de Jong P."/>
            <person name="Lindberg D.R."/>
            <person name="Seaver E.C."/>
            <person name="Weisblat D.A."/>
            <person name="Putnam N.H."/>
            <person name="Grigoriev I.V."/>
            <person name="Rokhsar D.S."/>
        </authorList>
    </citation>
    <scope>NUCLEOTIDE SEQUENCE</scope>
    <source>
        <strain evidence="6">I ESC-2004</strain>
    </source>
</reference>
<dbReference type="InterPro" id="IPR001611">
    <property type="entry name" value="Leu-rich_rpt"/>
</dbReference>
<dbReference type="Pfam" id="PF13855">
    <property type="entry name" value="LRR_8"/>
    <property type="match status" value="1"/>
</dbReference>
<keyword evidence="6" id="KW-1185">Reference proteome</keyword>
<evidence type="ECO:0000313" key="5">
    <source>
        <dbReference type="EnsemblMetazoa" id="CapteP66563"/>
    </source>
</evidence>
<evidence type="ECO:0000313" key="4">
    <source>
        <dbReference type="EMBL" id="ELU15549.1"/>
    </source>
</evidence>
<organism evidence="4">
    <name type="scientific">Capitella teleta</name>
    <name type="common">Polychaete worm</name>
    <dbReference type="NCBI Taxonomy" id="283909"/>
    <lineage>
        <taxon>Eukaryota</taxon>
        <taxon>Metazoa</taxon>
        <taxon>Spiralia</taxon>
        <taxon>Lophotrochozoa</taxon>
        <taxon>Annelida</taxon>
        <taxon>Polychaeta</taxon>
        <taxon>Sedentaria</taxon>
        <taxon>Scolecida</taxon>
        <taxon>Capitellidae</taxon>
        <taxon>Capitella</taxon>
    </lineage>
</organism>
<evidence type="ECO:0008006" key="7">
    <source>
        <dbReference type="Google" id="ProtNLM"/>
    </source>
</evidence>
<dbReference type="AlphaFoldDB" id="R7VAA7"/>
<evidence type="ECO:0000256" key="3">
    <source>
        <dbReference type="ARBA" id="ARBA00022737"/>
    </source>
</evidence>
<dbReference type="GO" id="GO:0005886">
    <property type="term" value="C:plasma membrane"/>
    <property type="evidence" value="ECO:0007669"/>
    <property type="project" value="TreeGrafter"/>
</dbReference>
<dbReference type="SMART" id="SM00369">
    <property type="entry name" value="LRR_TYP"/>
    <property type="match status" value="4"/>
</dbReference>